<sequence length="385" mass="43513">TLSAMSITLYPKITNKLVSVRHALLQSGNITDSPLNGDVTDPTYTPSTLPIVGTVKLHGAHADIVIDAQDNVKFQSRNRTDLSIASDNHNFAATMSNHVPAILRIRDRYYERFRALNPGTPIDKSFPLIIAGEWIGSKIQRRVAIAKLTHRFVIVSASINGSWLPDEPYGDIHNEEDLIYQISRSGFFHATLNFNFLNTTLKELDEITAVVEKECPFAATFDIKGPGEGIVWKLTDHPNIPDTWFKVKGENFDPTTKKPTDPAILAERENQRGPLNAFVEDVVTEVRLEQGWDYLREMGIKRDYKAIASFLRWVNEDAATEEKEEVQELEKVGVKWKDIEKAIQTAARRWYQKKMREGAGDCDERAGNSLDMKEVKDEISKIETS</sequence>
<evidence type="ECO:0000313" key="3">
    <source>
        <dbReference type="Proteomes" id="UP000800235"/>
    </source>
</evidence>
<dbReference type="EMBL" id="MU007068">
    <property type="protein sequence ID" value="KAF2425752.1"/>
    <property type="molecule type" value="Genomic_DNA"/>
</dbReference>
<gene>
    <name evidence="2" type="ORF">EJ08DRAFT_594197</name>
</gene>
<dbReference type="AlphaFoldDB" id="A0A9P4NLE5"/>
<dbReference type="Proteomes" id="UP000800235">
    <property type="component" value="Unassembled WGS sequence"/>
</dbReference>
<dbReference type="SUPFAM" id="SSF56091">
    <property type="entry name" value="DNA ligase/mRNA capping enzyme, catalytic domain"/>
    <property type="match status" value="1"/>
</dbReference>
<name>A0A9P4NLE5_9PEZI</name>
<evidence type="ECO:0000313" key="2">
    <source>
        <dbReference type="EMBL" id="KAF2425752.1"/>
    </source>
</evidence>
<evidence type="ECO:0000259" key="1">
    <source>
        <dbReference type="Pfam" id="PF09414"/>
    </source>
</evidence>
<protein>
    <recommendedName>
        <fullName evidence="1">RNA ligase domain-containing protein</fullName>
    </recommendedName>
</protein>
<accession>A0A9P4NLE5</accession>
<proteinExistence type="predicted"/>
<feature type="non-terminal residue" evidence="2">
    <location>
        <position position="1"/>
    </location>
</feature>
<feature type="domain" description="RNA ligase" evidence="1">
    <location>
        <begin position="50"/>
        <end position="248"/>
    </location>
</feature>
<comment type="caution">
    <text evidence="2">The sequence shown here is derived from an EMBL/GenBank/DDBJ whole genome shotgun (WGS) entry which is preliminary data.</text>
</comment>
<reference evidence="2" key="1">
    <citation type="journal article" date="2020" name="Stud. Mycol.">
        <title>101 Dothideomycetes genomes: a test case for predicting lifestyles and emergence of pathogens.</title>
        <authorList>
            <person name="Haridas S."/>
            <person name="Albert R."/>
            <person name="Binder M."/>
            <person name="Bloem J."/>
            <person name="Labutti K."/>
            <person name="Salamov A."/>
            <person name="Andreopoulos B."/>
            <person name="Baker S."/>
            <person name="Barry K."/>
            <person name="Bills G."/>
            <person name="Bluhm B."/>
            <person name="Cannon C."/>
            <person name="Castanera R."/>
            <person name="Culley D."/>
            <person name="Daum C."/>
            <person name="Ezra D."/>
            <person name="Gonzalez J."/>
            <person name="Henrissat B."/>
            <person name="Kuo A."/>
            <person name="Liang C."/>
            <person name="Lipzen A."/>
            <person name="Lutzoni F."/>
            <person name="Magnuson J."/>
            <person name="Mondo S."/>
            <person name="Nolan M."/>
            <person name="Ohm R."/>
            <person name="Pangilinan J."/>
            <person name="Park H.-J."/>
            <person name="Ramirez L."/>
            <person name="Alfaro M."/>
            <person name="Sun H."/>
            <person name="Tritt A."/>
            <person name="Yoshinaga Y."/>
            <person name="Zwiers L.-H."/>
            <person name="Turgeon B."/>
            <person name="Goodwin S."/>
            <person name="Spatafora J."/>
            <person name="Crous P."/>
            <person name="Grigoriev I."/>
        </authorList>
    </citation>
    <scope>NUCLEOTIDE SEQUENCE</scope>
    <source>
        <strain evidence="2">CBS 130266</strain>
    </source>
</reference>
<dbReference type="Pfam" id="PF09414">
    <property type="entry name" value="RNA_ligase"/>
    <property type="match status" value="1"/>
</dbReference>
<dbReference type="InterPro" id="IPR021122">
    <property type="entry name" value="RNA_ligase_dom_REL/Rnl2"/>
</dbReference>
<organism evidence="2 3">
    <name type="scientific">Tothia fuscella</name>
    <dbReference type="NCBI Taxonomy" id="1048955"/>
    <lineage>
        <taxon>Eukaryota</taxon>
        <taxon>Fungi</taxon>
        <taxon>Dikarya</taxon>
        <taxon>Ascomycota</taxon>
        <taxon>Pezizomycotina</taxon>
        <taxon>Dothideomycetes</taxon>
        <taxon>Pleosporomycetidae</taxon>
        <taxon>Venturiales</taxon>
        <taxon>Cylindrosympodiaceae</taxon>
        <taxon>Tothia</taxon>
    </lineage>
</organism>
<dbReference type="OrthoDB" id="10005335at2759"/>
<keyword evidence="3" id="KW-1185">Reference proteome</keyword>